<evidence type="ECO:0000313" key="8">
    <source>
        <dbReference type="EMBL" id="QSB13239.1"/>
    </source>
</evidence>
<dbReference type="Proteomes" id="UP000662857">
    <property type="component" value="Chromosome"/>
</dbReference>
<feature type="domain" description="Major facilitator superfamily (MFS) profile" evidence="7">
    <location>
        <begin position="29"/>
        <end position="405"/>
    </location>
</feature>
<dbReference type="InterPro" id="IPR011701">
    <property type="entry name" value="MFS"/>
</dbReference>
<feature type="transmembrane region" description="Helical" evidence="6">
    <location>
        <begin position="267"/>
        <end position="288"/>
    </location>
</feature>
<reference evidence="8" key="1">
    <citation type="submission" date="2021-02" db="EMBL/GenBank/DDBJ databases">
        <title>Natrosporangium hydrolyticum gen. nov., sp. nov, a haloalkaliphilic actinobacterium from a soda solonchak soil.</title>
        <authorList>
            <person name="Sorokin D.Y."/>
            <person name="Khijniak T.V."/>
            <person name="Zakharycheva A.P."/>
            <person name="Boueva O.V."/>
            <person name="Ariskina E.V."/>
            <person name="Hahnke R.L."/>
            <person name="Bunk B."/>
            <person name="Sproer C."/>
            <person name="Schumann P."/>
            <person name="Evtushenko L.I."/>
            <person name="Kublanov I.V."/>
        </authorList>
    </citation>
    <scope>NUCLEOTIDE SEQUENCE</scope>
    <source>
        <strain evidence="8">DSM 106523</strain>
    </source>
</reference>
<feature type="transmembrane region" description="Helical" evidence="6">
    <location>
        <begin position="95"/>
        <end position="113"/>
    </location>
</feature>
<dbReference type="SUPFAM" id="SSF103473">
    <property type="entry name" value="MFS general substrate transporter"/>
    <property type="match status" value="1"/>
</dbReference>
<comment type="subcellular location">
    <subcellularLocation>
        <location evidence="1">Cell membrane</location>
        <topology evidence="1">Multi-pass membrane protein</topology>
    </subcellularLocation>
</comment>
<feature type="region of interest" description="Disordered" evidence="5">
    <location>
        <begin position="1"/>
        <end position="20"/>
    </location>
</feature>
<accession>A0A895YD01</accession>
<gene>
    <name evidence="8" type="ORF">JQS43_16585</name>
</gene>
<evidence type="ECO:0000313" key="9">
    <source>
        <dbReference type="Proteomes" id="UP000662857"/>
    </source>
</evidence>
<keyword evidence="3 6" id="KW-1133">Transmembrane helix</keyword>
<protein>
    <submittedName>
        <fullName evidence="8">MFS transporter</fullName>
    </submittedName>
</protein>
<keyword evidence="2 6" id="KW-0812">Transmembrane</keyword>
<organism evidence="8 9">
    <name type="scientific">Natronosporangium hydrolyticum</name>
    <dbReference type="NCBI Taxonomy" id="2811111"/>
    <lineage>
        <taxon>Bacteria</taxon>
        <taxon>Bacillati</taxon>
        <taxon>Actinomycetota</taxon>
        <taxon>Actinomycetes</taxon>
        <taxon>Micromonosporales</taxon>
        <taxon>Micromonosporaceae</taxon>
        <taxon>Natronosporangium</taxon>
    </lineage>
</organism>
<dbReference type="Gene3D" id="1.20.1250.20">
    <property type="entry name" value="MFS general substrate transporter like domains"/>
    <property type="match status" value="1"/>
</dbReference>
<dbReference type="PANTHER" id="PTHR42910">
    <property type="entry name" value="TRANSPORTER SCO4007-RELATED"/>
    <property type="match status" value="1"/>
</dbReference>
<evidence type="ECO:0000256" key="1">
    <source>
        <dbReference type="ARBA" id="ARBA00004651"/>
    </source>
</evidence>
<feature type="transmembrane region" description="Helical" evidence="6">
    <location>
        <begin position="152"/>
        <end position="171"/>
    </location>
</feature>
<dbReference type="CDD" id="cd17324">
    <property type="entry name" value="MFS_NepI_like"/>
    <property type="match status" value="1"/>
</dbReference>
<dbReference type="InterPro" id="IPR020846">
    <property type="entry name" value="MFS_dom"/>
</dbReference>
<proteinExistence type="predicted"/>
<sequence>MSTAAPTPPSTPPPAQPVSATHRPVSRSLVVLLAAATGLTVANTYYSQPLLDAIARDLNLGSGTAGLVVTLGQLGYVLGLILLVPLGDLLPRRRLVTTMLAVSVAALILVAAAPGFGVLGAAIVVVGLTSVVAQVLVPFAATVAAEHERGRVVGYVMTGLLLGTLLSRTTAGLVAEVTSWRGMYLLAAALITVLTVLLYRYLPDLPPTTDQHYARLLGSVWQLVRRERVLRRRALYGALSFVAFNALWTPLAFVLARPPYRFSEAAIGLFALIAVPLAFTAGPVGWLADRGLGRPGTAGSFGLILAGAGLAVIGGGQLWALALGAMLVTFGAQCVHLFNQSTIYRLDPDARSRITTAYMTSYFIGGVTGSALAAAAYAQLGWAAVAALVAATAVAGLLAWWRLPS</sequence>
<keyword evidence="4 6" id="KW-0472">Membrane</keyword>
<evidence type="ECO:0000256" key="5">
    <source>
        <dbReference type="SAM" id="MobiDB-lite"/>
    </source>
</evidence>
<keyword evidence="9" id="KW-1185">Reference proteome</keyword>
<dbReference type="RefSeq" id="WP_239675319.1">
    <property type="nucleotide sequence ID" value="NZ_CP070499.1"/>
</dbReference>
<dbReference type="GO" id="GO:0022857">
    <property type="term" value="F:transmembrane transporter activity"/>
    <property type="evidence" value="ECO:0007669"/>
    <property type="project" value="InterPro"/>
</dbReference>
<evidence type="ECO:0000256" key="3">
    <source>
        <dbReference type="ARBA" id="ARBA00022989"/>
    </source>
</evidence>
<evidence type="ECO:0000256" key="2">
    <source>
        <dbReference type="ARBA" id="ARBA00022692"/>
    </source>
</evidence>
<feature type="transmembrane region" description="Helical" evidence="6">
    <location>
        <begin position="295"/>
        <end position="313"/>
    </location>
</feature>
<dbReference type="Pfam" id="PF07690">
    <property type="entry name" value="MFS_1"/>
    <property type="match status" value="1"/>
</dbReference>
<feature type="transmembrane region" description="Helical" evidence="6">
    <location>
        <begin position="58"/>
        <end position="83"/>
    </location>
</feature>
<evidence type="ECO:0000256" key="6">
    <source>
        <dbReference type="SAM" id="Phobius"/>
    </source>
</evidence>
<dbReference type="PROSITE" id="PS50850">
    <property type="entry name" value="MFS"/>
    <property type="match status" value="1"/>
</dbReference>
<feature type="transmembrane region" description="Helical" evidence="6">
    <location>
        <begin position="119"/>
        <end position="140"/>
    </location>
</feature>
<feature type="compositionally biased region" description="Pro residues" evidence="5">
    <location>
        <begin position="1"/>
        <end position="16"/>
    </location>
</feature>
<dbReference type="AlphaFoldDB" id="A0A895YD01"/>
<feature type="transmembrane region" description="Helical" evidence="6">
    <location>
        <begin position="29"/>
        <end position="46"/>
    </location>
</feature>
<feature type="transmembrane region" description="Helical" evidence="6">
    <location>
        <begin position="384"/>
        <end position="403"/>
    </location>
</feature>
<evidence type="ECO:0000259" key="7">
    <source>
        <dbReference type="PROSITE" id="PS50850"/>
    </source>
</evidence>
<dbReference type="PANTHER" id="PTHR42910:SF1">
    <property type="entry name" value="MAJOR FACILITATOR SUPERFAMILY (MFS) PROFILE DOMAIN-CONTAINING PROTEIN"/>
    <property type="match status" value="1"/>
</dbReference>
<feature type="transmembrane region" description="Helical" evidence="6">
    <location>
        <begin position="359"/>
        <end position="378"/>
    </location>
</feature>
<dbReference type="KEGG" id="nhy:JQS43_16585"/>
<dbReference type="EMBL" id="CP070499">
    <property type="protein sequence ID" value="QSB13239.1"/>
    <property type="molecule type" value="Genomic_DNA"/>
</dbReference>
<feature type="transmembrane region" description="Helical" evidence="6">
    <location>
        <begin position="234"/>
        <end position="255"/>
    </location>
</feature>
<dbReference type="GO" id="GO:0005886">
    <property type="term" value="C:plasma membrane"/>
    <property type="evidence" value="ECO:0007669"/>
    <property type="project" value="UniProtKB-SubCell"/>
</dbReference>
<feature type="transmembrane region" description="Helical" evidence="6">
    <location>
        <begin position="183"/>
        <end position="202"/>
    </location>
</feature>
<name>A0A895YD01_9ACTN</name>
<evidence type="ECO:0000256" key="4">
    <source>
        <dbReference type="ARBA" id="ARBA00023136"/>
    </source>
</evidence>
<dbReference type="InterPro" id="IPR036259">
    <property type="entry name" value="MFS_trans_sf"/>
</dbReference>